<keyword evidence="6" id="KW-0472">Membrane</keyword>
<dbReference type="InterPro" id="IPR001128">
    <property type="entry name" value="Cyt_P450"/>
</dbReference>
<dbReference type="GO" id="GO:0020037">
    <property type="term" value="F:heme binding"/>
    <property type="evidence" value="ECO:0007669"/>
    <property type="project" value="InterPro"/>
</dbReference>
<dbReference type="AlphaFoldDB" id="A0A9P4NC52"/>
<proteinExistence type="inferred from homology"/>
<dbReference type="GO" id="GO:0004497">
    <property type="term" value="F:monooxygenase activity"/>
    <property type="evidence" value="ECO:0007669"/>
    <property type="project" value="InterPro"/>
</dbReference>
<gene>
    <name evidence="7" type="ORF">CC78DRAFT_528270</name>
</gene>
<evidence type="ECO:0000256" key="3">
    <source>
        <dbReference type="ARBA" id="ARBA00022723"/>
    </source>
</evidence>
<comment type="cofactor">
    <cofactor evidence="1 5">
        <name>heme</name>
        <dbReference type="ChEBI" id="CHEBI:30413"/>
    </cofactor>
</comment>
<dbReference type="OrthoDB" id="10029320at2759"/>
<dbReference type="PRINTS" id="PR00463">
    <property type="entry name" value="EP450I"/>
</dbReference>
<sequence length="539" mass="61792">MDPRLQTWPAMVASIALATFAYAAVRLYQHRRQFKDLPKPPYSFLWGHIKLMGEIFALFPANVHFQYVITTISQKYNLPGLFYIDLWPVGPTQLIVTDPDVALYMTVHKDHPKHPAEKVFVDPIVGKNNIVTAEGRQWKYLHNMIGSAFGISQIKSILPMVAEEAMTYRSILHELAESGETFSLDEVSSNLTFDIMGRAIFGTSFGAQHYGSFALTAFKDICAAFAVERESWNPITIFFTKRKRWAAHRRLDPMLKKMLRERFEVLQRDNLDVSKKRGLSIMDLILRDRLEEVRQSVTDTIQTLDPGFVDVAVTQIKTLLLAGSGTTQDTICFMFMLLSAHPEVVKKLREEHDRVFTPGIEATFAMLQESPNKVNELEYSTNVIKETLRFYPIGNTVRAEDGTGFLAYNGRTFSTRGHMICPVQHTMHMDPRIFPNPKAFDPDRFARGESPRHAWRPFERGSRACLGQNFAMDELRVVLLLTTRDFDFKCANLKLRERPRVPWFDFDLIFGDLAFQEFVFEARPRDGMPMTVKRSSGAL</sequence>
<organism evidence="7 8">
    <name type="scientific">Lojkania enalia</name>
    <dbReference type="NCBI Taxonomy" id="147567"/>
    <lineage>
        <taxon>Eukaryota</taxon>
        <taxon>Fungi</taxon>
        <taxon>Dikarya</taxon>
        <taxon>Ascomycota</taxon>
        <taxon>Pezizomycotina</taxon>
        <taxon>Dothideomycetes</taxon>
        <taxon>Pleosporomycetidae</taxon>
        <taxon>Pleosporales</taxon>
        <taxon>Pleosporales incertae sedis</taxon>
        <taxon>Lojkania</taxon>
    </lineage>
</organism>
<keyword evidence="4 5" id="KW-0408">Iron</keyword>
<evidence type="ECO:0000256" key="1">
    <source>
        <dbReference type="ARBA" id="ARBA00001971"/>
    </source>
</evidence>
<comment type="caution">
    <text evidence="7">The sequence shown here is derived from an EMBL/GenBank/DDBJ whole genome shotgun (WGS) entry which is preliminary data.</text>
</comment>
<dbReference type="PANTHER" id="PTHR24305">
    <property type="entry name" value="CYTOCHROME P450"/>
    <property type="match status" value="1"/>
</dbReference>
<dbReference type="InterPro" id="IPR036396">
    <property type="entry name" value="Cyt_P450_sf"/>
</dbReference>
<evidence type="ECO:0000313" key="8">
    <source>
        <dbReference type="Proteomes" id="UP000800093"/>
    </source>
</evidence>
<dbReference type="PANTHER" id="PTHR24305:SF232">
    <property type="entry name" value="P450, PUTATIVE (EUROFUNG)-RELATED"/>
    <property type="match status" value="1"/>
</dbReference>
<keyword evidence="3 5" id="KW-0479">Metal-binding</keyword>
<keyword evidence="6" id="KW-1133">Transmembrane helix</keyword>
<feature type="binding site" description="axial binding residue" evidence="5">
    <location>
        <position position="465"/>
    </location>
    <ligand>
        <name>heme</name>
        <dbReference type="ChEBI" id="CHEBI:30413"/>
    </ligand>
    <ligandPart>
        <name>Fe</name>
        <dbReference type="ChEBI" id="CHEBI:18248"/>
    </ligandPart>
</feature>
<dbReference type="InterPro" id="IPR002401">
    <property type="entry name" value="Cyt_P450_E_grp-I"/>
</dbReference>
<keyword evidence="5" id="KW-0349">Heme</keyword>
<feature type="transmembrane region" description="Helical" evidence="6">
    <location>
        <begin position="6"/>
        <end position="25"/>
    </location>
</feature>
<evidence type="ECO:0000313" key="7">
    <source>
        <dbReference type="EMBL" id="KAF2270512.1"/>
    </source>
</evidence>
<dbReference type="Proteomes" id="UP000800093">
    <property type="component" value="Unassembled WGS sequence"/>
</dbReference>
<reference evidence="8" key="1">
    <citation type="journal article" date="2020" name="Stud. Mycol.">
        <title>101 Dothideomycetes genomes: A test case for predicting lifestyles and emergence of pathogens.</title>
        <authorList>
            <person name="Haridas S."/>
            <person name="Albert R."/>
            <person name="Binder M."/>
            <person name="Bloem J."/>
            <person name="LaButti K."/>
            <person name="Salamov A."/>
            <person name="Andreopoulos B."/>
            <person name="Baker S."/>
            <person name="Barry K."/>
            <person name="Bills G."/>
            <person name="Bluhm B."/>
            <person name="Cannon C."/>
            <person name="Castanera R."/>
            <person name="Culley D."/>
            <person name="Daum C."/>
            <person name="Ezra D."/>
            <person name="Gonzalez J."/>
            <person name="Henrissat B."/>
            <person name="Kuo A."/>
            <person name="Liang C."/>
            <person name="Lipzen A."/>
            <person name="Lutzoni F."/>
            <person name="Magnuson J."/>
            <person name="Mondo S."/>
            <person name="Nolan M."/>
            <person name="Ohm R."/>
            <person name="Pangilinan J."/>
            <person name="Park H.-J."/>
            <person name="Ramirez L."/>
            <person name="Alfaro M."/>
            <person name="Sun H."/>
            <person name="Tritt A."/>
            <person name="Yoshinaga Y."/>
            <person name="Zwiers L.-H."/>
            <person name="Turgeon B."/>
            <person name="Goodwin S."/>
            <person name="Spatafora J."/>
            <person name="Crous P."/>
            <person name="Grigoriev I."/>
        </authorList>
    </citation>
    <scope>NUCLEOTIDE SEQUENCE [LARGE SCALE GENOMIC DNA]</scope>
    <source>
        <strain evidence="8">CBS 304.66</strain>
    </source>
</reference>
<dbReference type="SUPFAM" id="SSF48264">
    <property type="entry name" value="Cytochrome P450"/>
    <property type="match status" value="1"/>
</dbReference>
<dbReference type="CDD" id="cd11051">
    <property type="entry name" value="CYP59-like"/>
    <property type="match status" value="1"/>
</dbReference>
<dbReference type="GO" id="GO:0005506">
    <property type="term" value="F:iron ion binding"/>
    <property type="evidence" value="ECO:0007669"/>
    <property type="project" value="InterPro"/>
</dbReference>
<accession>A0A9P4NC52</accession>
<evidence type="ECO:0000256" key="6">
    <source>
        <dbReference type="SAM" id="Phobius"/>
    </source>
</evidence>
<dbReference type="EMBL" id="ML986579">
    <property type="protein sequence ID" value="KAF2270512.1"/>
    <property type="molecule type" value="Genomic_DNA"/>
</dbReference>
<protein>
    <submittedName>
        <fullName evidence="7">Cytochrome P450 3A30</fullName>
    </submittedName>
</protein>
<dbReference type="Gene3D" id="1.10.630.10">
    <property type="entry name" value="Cytochrome P450"/>
    <property type="match status" value="1"/>
</dbReference>
<evidence type="ECO:0000256" key="5">
    <source>
        <dbReference type="PIRSR" id="PIRSR602401-1"/>
    </source>
</evidence>
<name>A0A9P4NC52_9PLEO</name>
<dbReference type="InterPro" id="IPR050121">
    <property type="entry name" value="Cytochrome_P450_monoxygenase"/>
</dbReference>
<comment type="similarity">
    <text evidence="2">Belongs to the cytochrome P450 family.</text>
</comment>
<evidence type="ECO:0000256" key="4">
    <source>
        <dbReference type="ARBA" id="ARBA00023004"/>
    </source>
</evidence>
<dbReference type="Pfam" id="PF00067">
    <property type="entry name" value="p450"/>
    <property type="match status" value="1"/>
</dbReference>
<keyword evidence="8" id="KW-1185">Reference proteome</keyword>
<keyword evidence="6" id="KW-0812">Transmembrane</keyword>
<evidence type="ECO:0000256" key="2">
    <source>
        <dbReference type="ARBA" id="ARBA00010617"/>
    </source>
</evidence>
<dbReference type="PRINTS" id="PR00385">
    <property type="entry name" value="P450"/>
</dbReference>
<dbReference type="GO" id="GO:0016705">
    <property type="term" value="F:oxidoreductase activity, acting on paired donors, with incorporation or reduction of molecular oxygen"/>
    <property type="evidence" value="ECO:0007669"/>
    <property type="project" value="InterPro"/>
</dbReference>